<organism evidence="1 2">
    <name type="scientific">Flavihumibacter stibioxidans</name>
    <dbReference type="NCBI Taxonomy" id="1834163"/>
    <lineage>
        <taxon>Bacteria</taxon>
        <taxon>Pseudomonadati</taxon>
        <taxon>Bacteroidota</taxon>
        <taxon>Chitinophagia</taxon>
        <taxon>Chitinophagales</taxon>
        <taxon>Chitinophagaceae</taxon>
        <taxon>Flavihumibacter</taxon>
    </lineage>
</organism>
<dbReference type="Proteomes" id="UP000765802">
    <property type="component" value="Unassembled WGS sequence"/>
</dbReference>
<dbReference type="GO" id="GO:0016740">
    <property type="term" value="F:transferase activity"/>
    <property type="evidence" value="ECO:0007669"/>
    <property type="project" value="UniProtKB-KW"/>
</dbReference>
<dbReference type="Gene3D" id="3.90.550.10">
    <property type="entry name" value="Spore Coat Polysaccharide Biosynthesis Protein SpsA, Chain A"/>
    <property type="match status" value="1"/>
</dbReference>
<keyword evidence="1" id="KW-0808">Transferase</keyword>
<reference evidence="1 2" key="1">
    <citation type="submission" date="2016-07" db="EMBL/GenBank/DDBJ databases">
        <title>Genome analysis of Flavihumibacter stibioxidans YS-17.</title>
        <authorList>
            <person name="Shi K."/>
            <person name="Han Y."/>
            <person name="Wang G."/>
        </authorList>
    </citation>
    <scope>NUCLEOTIDE SEQUENCE [LARGE SCALE GENOMIC DNA]</scope>
    <source>
        <strain evidence="1 2">YS-17</strain>
    </source>
</reference>
<name>A0ABR7MCA7_9BACT</name>
<accession>A0ABR7MCA7</accession>
<evidence type="ECO:0000313" key="1">
    <source>
        <dbReference type="EMBL" id="MBC6492261.1"/>
    </source>
</evidence>
<comment type="caution">
    <text evidence="1">The sequence shown here is derived from an EMBL/GenBank/DDBJ whole genome shotgun (WGS) entry which is preliminary data.</text>
</comment>
<protein>
    <submittedName>
        <fullName evidence="1">Glycosyl transferase</fullName>
    </submittedName>
</protein>
<proteinExistence type="predicted"/>
<dbReference type="EMBL" id="MBUA01000027">
    <property type="protein sequence ID" value="MBC6492261.1"/>
    <property type="molecule type" value="Genomic_DNA"/>
</dbReference>
<dbReference type="SUPFAM" id="SSF53448">
    <property type="entry name" value="Nucleotide-diphospho-sugar transferases"/>
    <property type="match status" value="1"/>
</dbReference>
<keyword evidence="2" id="KW-1185">Reference proteome</keyword>
<sequence length="291" mass="34248">MKVSGFTFIKNAVLYGYPIIPAIRSVLPLCDEFVVAVGDCTDGTRELIGQMNEPKIRIIDTVWNNDLKTGGRVLADETNKAFREIAKDSDWAVYIQGDEVLHEKYLDNVKEAMIKYQSDDRVDGLLFKYMHFWGSFDYVGVSSRWYRNEIRVIKNNPAFYSYKDAQGFRKGQNEKLQVKPIDAYIYHYGWVREPKAMQNKALGVRQYWSEEGQVPEKIKFDEGEFNYGQIDVLKKFEGSHPKVMQEIVARKNWNFEFDISKNKPKLKDRFKNFLEKLTGKRFFDYKNYRII</sequence>
<evidence type="ECO:0000313" key="2">
    <source>
        <dbReference type="Proteomes" id="UP000765802"/>
    </source>
</evidence>
<dbReference type="InterPro" id="IPR029044">
    <property type="entry name" value="Nucleotide-diphossugar_trans"/>
</dbReference>
<dbReference type="RefSeq" id="WP_187257572.1">
    <property type="nucleotide sequence ID" value="NZ_JBHULF010000006.1"/>
</dbReference>
<gene>
    <name evidence="1" type="ORF">BC349_14460</name>
</gene>